<feature type="compositionally biased region" description="Basic and acidic residues" evidence="1">
    <location>
        <begin position="36"/>
        <end position="46"/>
    </location>
</feature>
<organism evidence="2 3">
    <name type="scientific">Symbiodinium necroappetens</name>
    <dbReference type="NCBI Taxonomy" id="1628268"/>
    <lineage>
        <taxon>Eukaryota</taxon>
        <taxon>Sar</taxon>
        <taxon>Alveolata</taxon>
        <taxon>Dinophyceae</taxon>
        <taxon>Suessiales</taxon>
        <taxon>Symbiodiniaceae</taxon>
        <taxon>Symbiodinium</taxon>
    </lineage>
</organism>
<dbReference type="AlphaFoldDB" id="A0A813B3Y5"/>
<feature type="region of interest" description="Disordered" evidence="1">
    <location>
        <begin position="32"/>
        <end position="67"/>
    </location>
</feature>
<keyword evidence="3" id="KW-1185">Reference proteome</keyword>
<name>A0A813B3Y5_9DINO</name>
<dbReference type="Proteomes" id="UP000601435">
    <property type="component" value="Unassembled WGS sequence"/>
</dbReference>
<evidence type="ECO:0000313" key="3">
    <source>
        <dbReference type="Proteomes" id="UP000601435"/>
    </source>
</evidence>
<feature type="non-terminal residue" evidence="2">
    <location>
        <position position="1"/>
    </location>
</feature>
<sequence>MPMAYGSEARNALPVLFSGFVSPNFGALVHLTPEGRATRDPGDTGIERSSATRRRGHVEQGNKNSYH</sequence>
<evidence type="ECO:0000256" key="1">
    <source>
        <dbReference type="SAM" id="MobiDB-lite"/>
    </source>
</evidence>
<evidence type="ECO:0000313" key="2">
    <source>
        <dbReference type="EMBL" id="CAE7888776.1"/>
    </source>
</evidence>
<dbReference type="EMBL" id="CAJNJA010066352">
    <property type="protein sequence ID" value="CAE7888776.1"/>
    <property type="molecule type" value="Genomic_DNA"/>
</dbReference>
<gene>
    <name evidence="2" type="ORF">SNEC2469_LOCUS29462</name>
</gene>
<dbReference type="OrthoDB" id="407262at2759"/>
<accession>A0A813B3Y5</accession>
<proteinExistence type="predicted"/>
<protein>
    <submittedName>
        <fullName evidence="2">Uncharacterized protein</fullName>
    </submittedName>
</protein>
<comment type="caution">
    <text evidence="2">The sequence shown here is derived from an EMBL/GenBank/DDBJ whole genome shotgun (WGS) entry which is preliminary data.</text>
</comment>
<reference evidence="2" key="1">
    <citation type="submission" date="2021-02" db="EMBL/GenBank/DDBJ databases">
        <authorList>
            <person name="Dougan E. K."/>
            <person name="Rhodes N."/>
            <person name="Thang M."/>
            <person name="Chan C."/>
        </authorList>
    </citation>
    <scope>NUCLEOTIDE SEQUENCE</scope>
</reference>